<dbReference type="PANTHER" id="PTHR13504:SF38">
    <property type="entry name" value="FIDO DOMAIN-CONTAINING PROTEIN"/>
    <property type="match status" value="1"/>
</dbReference>
<dbReference type="RefSeq" id="WP_112112809.1">
    <property type="nucleotide sequence ID" value="NZ_QLSZ01000004.1"/>
</dbReference>
<feature type="active site" evidence="1">
    <location>
        <position position="444"/>
    </location>
</feature>
<dbReference type="Pfam" id="PF02661">
    <property type="entry name" value="Fic"/>
    <property type="match status" value="1"/>
</dbReference>
<comment type="caution">
    <text evidence="4">The sequence shown here is derived from an EMBL/GenBank/DDBJ whole genome shotgun (WGS) entry which is preliminary data.</text>
</comment>
<dbReference type="PROSITE" id="PS51459">
    <property type="entry name" value="FIDO"/>
    <property type="match status" value="1"/>
</dbReference>
<evidence type="ECO:0000256" key="1">
    <source>
        <dbReference type="PIRSR" id="PIRSR640198-1"/>
    </source>
</evidence>
<dbReference type="AlphaFoldDB" id="A0A328YJ74"/>
<dbReference type="InterPro" id="IPR003812">
    <property type="entry name" value="Fido"/>
</dbReference>
<accession>A0A328YJ74</accession>
<keyword evidence="2" id="KW-0547">Nucleotide-binding</keyword>
<keyword evidence="5" id="KW-1185">Reference proteome</keyword>
<evidence type="ECO:0000313" key="5">
    <source>
        <dbReference type="Proteomes" id="UP000248840"/>
    </source>
</evidence>
<dbReference type="EMBL" id="QLSZ01000004">
    <property type="protein sequence ID" value="RAR72815.1"/>
    <property type="molecule type" value="Genomic_DNA"/>
</dbReference>
<protein>
    <submittedName>
        <fullName evidence="4">Fic/DOC family protein</fullName>
    </submittedName>
</protein>
<evidence type="ECO:0000259" key="3">
    <source>
        <dbReference type="PROSITE" id="PS51459"/>
    </source>
</evidence>
<feature type="binding site" evidence="2">
    <location>
        <begin position="448"/>
        <end position="455"/>
    </location>
    <ligand>
        <name>ATP</name>
        <dbReference type="ChEBI" id="CHEBI:30616"/>
    </ligand>
</feature>
<keyword evidence="2" id="KW-0067">ATP-binding</keyword>
<name>A0A328YJ74_9FLAO</name>
<sequence>MATPAEKLAEALKVLQTIQDKGIVAIKSDDLSRTNKDRLITNGFIREVVRGWYIAVNPEEKKGNSTSWFTSYWGFCSRFLEDRYGDEYCISAEQSLLLHSGNEVVPNQMIIRSVKGTNNLTQLLFNTSLFSMKSPLSELESVEIKNGLRILNLPSSIIYSSPSIFVSNPIDVRTALSMINDASEILSLLLDKGHSLKAGRIVGAFRNIGNSKIADEILKTMKSAGYDVREIDPFEQKTPISLSLRERSPYCNRIRLMWFEMRDAIIKVFPKPINPQFSDKTSFLKNIDDIYVTDAYHSLSIEKYKVTPELIERVMSGKWNLEDNEEDKKHRDAMAARGYWLAFNSVKKSIEKIIDGGDLGKILSEDHSDWFRELFSPSVTSGILKPSDLAGYRRHQVYIGQSQHVPVNVDAVRDVMPILFELIAEEPEASVRAVLGHFIFVYIHPYMDGNGRMGRFLMNAILASGGYKWMVIPVQKRDEYMSALELASVQQNIEPFAKFIGDLVKSTMDGNPIAEL</sequence>
<dbReference type="InterPro" id="IPR040198">
    <property type="entry name" value="Fido_containing"/>
</dbReference>
<evidence type="ECO:0000256" key="2">
    <source>
        <dbReference type="PIRSR" id="PIRSR640198-2"/>
    </source>
</evidence>
<dbReference type="Gene3D" id="1.10.3290.10">
    <property type="entry name" value="Fido-like domain"/>
    <property type="match status" value="1"/>
</dbReference>
<proteinExistence type="predicted"/>
<reference evidence="4 5" key="1">
    <citation type="submission" date="2018-06" db="EMBL/GenBank/DDBJ databases">
        <title>Genomic Encyclopedia of Archaeal and Bacterial Type Strains, Phase II (KMG-II): from individual species to whole genera.</title>
        <authorList>
            <person name="Goeker M."/>
        </authorList>
    </citation>
    <scope>NUCLEOTIDE SEQUENCE [LARGE SCALE GENOMIC DNA]</scope>
    <source>
        <strain evidence="4 5">DSM 25663</strain>
    </source>
</reference>
<dbReference type="InterPro" id="IPR036597">
    <property type="entry name" value="Fido-like_dom_sf"/>
</dbReference>
<feature type="domain" description="Fido" evidence="3">
    <location>
        <begin position="358"/>
        <end position="502"/>
    </location>
</feature>
<dbReference type="PANTHER" id="PTHR13504">
    <property type="entry name" value="FIDO DOMAIN-CONTAINING PROTEIN DDB_G0283145"/>
    <property type="match status" value="1"/>
</dbReference>
<dbReference type="Proteomes" id="UP000248840">
    <property type="component" value="Unassembled WGS sequence"/>
</dbReference>
<organism evidence="4 5">
    <name type="scientific">Flavobacterium aciduliphilum</name>
    <dbReference type="NCBI Taxonomy" id="1101402"/>
    <lineage>
        <taxon>Bacteria</taxon>
        <taxon>Pseudomonadati</taxon>
        <taxon>Bacteroidota</taxon>
        <taxon>Flavobacteriia</taxon>
        <taxon>Flavobacteriales</taxon>
        <taxon>Flavobacteriaceae</taxon>
        <taxon>Flavobacterium</taxon>
    </lineage>
</organism>
<dbReference type="SUPFAM" id="SSF140931">
    <property type="entry name" value="Fic-like"/>
    <property type="match status" value="1"/>
</dbReference>
<evidence type="ECO:0000313" key="4">
    <source>
        <dbReference type="EMBL" id="RAR72815.1"/>
    </source>
</evidence>
<gene>
    <name evidence="4" type="ORF">CLV55_10475</name>
</gene>
<dbReference type="OrthoDB" id="9814400at2"/>
<dbReference type="GO" id="GO:0005524">
    <property type="term" value="F:ATP binding"/>
    <property type="evidence" value="ECO:0007669"/>
    <property type="project" value="UniProtKB-KW"/>
</dbReference>